<gene>
    <name evidence="2" type="primary">Acey_s0178.g676</name>
    <name evidence="2" type="synonym">Acey-unc-55</name>
    <name evidence="2" type="ORF">Y032_0178g676</name>
</gene>
<dbReference type="OrthoDB" id="5771769at2759"/>
<evidence type="ECO:0000256" key="1">
    <source>
        <dbReference type="SAM" id="MobiDB-lite"/>
    </source>
</evidence>
<accession>A0A016STJ0</accession>
<feature type="compositionally biased region" description="Polar residues" evidence="1">
    <location>
        <begin position="32"/>
        <end position="47"/>
    </location>
</feature>
<keyword evidence="3" id="KW-1185">Reference proteome</keyword>
<reference evidence="3" key="1">
    <citation type="journal article" date="2015" name="Nat. Genet.">
        <title>The genome and transcriptome of the zoonotic hookworm Ancylostoma ceylanicum identify infection-specific gene families.</title>
        <authorList>
            <person name="Schwarz E.M."/>
            <person name="Hu Y."/>
            <person name="Antoshechkin I."/>
            <person name="Miller M.M."/>
            <person name="Sternberg P.W."/>
            <person name="Aroian R.V."/>
        </authorList>
    </citation>
    <scope>NUCLEOTIDE SEQUENCE</scope>
    <source>
        <strain evidence="3">HY135</strain>
    </source>
</reference>
<evidence type="ECO:0000313" key="2">
    <source>
        <dbReference type="EMBL" id="EYB93860.1"/>
    </source>
</evidence>
<dbReference type="Proteomes" id="UP000024635">
    <property type="component" value="Unassembled WGS sequence"/>
</dbReference>
<organism evidence="2 3">
    <name type="scientific">Ancylostoma ceylanicum</name>
    <dbReference type="NCBI Taxonomy" id="53326"/>
    <lineage>
        <taxon>Eukaryota</taxon>
        <taxon>Metazoa</taxon>
        <taxon>Ecdysozoa</taxon>
        <taxon>Nematoda</taxon>
        <taxon>Chromadorea</taxon>
        <taxon>Rhabditida</taxon>
        <taxon>Rhabditina</taxon>
        <taxon>Rhabditomorpha</taxon>
        <taxon>Strongyloidea</taxon>
        <taxon>Ancylostomatidae</taxon>
        <taxon>Ancylostomatinae</taxon>
        <taxon>Ancylostoma</taxon>
    </lineage>
</organism>
<feature type="region of interest" description="Disordered" evidence="1">
    <location>
        <begin position="1"/>
        <end position="47"/>
    </location>
</feature>
<name>A0A016STJ0_9BILA</name>
<dbReference type="EMBL" id="JARK01001514">
    <property type="protein sequence ID" value="EYB93860.1"/>
    <property type="molecule type" value="Genomic_DNA"/>
</dbReference>
<sequence length="71" mass="7829">MKNADDEQQQQPQPQPPSAGDIQKVEAVPWSATATATTMNRTSASSPTIDVLSEVRLLEFVWRFCKGSSTY</sequence>
<evidence type="ECO:0000313" key="3">
    <source>
        <dbReference type="Proteomes" id="UP000024635"/>
    </source>
</evidence>
<protein>
    <submittedName>
        <fullName evidence="2">Uncharacterized protein</fullName>
    </submittedName>
</protein>
<comment type="caution">
    <text evidence="2">The sequence shown here is derived from an EMBL/GenBank/DDBJ whole genome shotgun (WGS) entry which is preliminary data.</text>
</comment>
<dbReference type="AlphaFoldDB" id="A0A016STJ0"/>
<proteinExistence type="predicted"/>